<dbReference type="Proteomes" id="UP001642464">
    <property type="component" value="Unassembled WGS sequence"/>
</dbReference>
<keyword evidence="2" id="KW-1185">Reference proteome</keyword>
<proteinExistence type="predicted"/>
<comment type="caution">
    <text evidence="1">The sequence shown here is derived from an EMBL/GenBank/DDBJ whole genome shotgun (WGS) entry which is preliminary data.</text>
</comment>
<dbReference type="EMBL" id="CAXAMM010034335">
    <property type="protein sequence ID" value="CAK9072639.1"/>
    <property type="molecule type" value="Genomic_DNA"/>
</dbReference>
<sequence>AVSDASVRRKAKAGLIKACYTVTTRPSKMDGCSLGLGADELVSGFRSPGECLAGSPRQVGNCHGFHYNIWRQTTSY</sequence>
<feature type="non-terminal residue" evidence="1">
    <location>
        <position position="1"/>
    </location>
</feature>
<protein>
    <submittedName>
        <fullName evidence="1">Uncharacterized protein</fullName>
    </submittedName>
</protein>
<organism evidence="1 2">
    <name type="scientific">Durusdinium trenchii</name>
    <dbReference type="NCBI Taxonomy" id="1381693"/>
    <lineage>
        <taxon>Eukaryota</taxon>
        <taxon>Sar</taxon>
        <taxon>Alveolata</taxon>
        <taxon>Dinophyceae</taxon>
        <taxon>Suessiales</taxon>
        <taxon>Symbiodiniaceae</taxon>
        <taxon>Durusdinium</taxon>
    </lineage>
</organism>
<gene>
    <name evidence="1" type="ORF">SCF082_LOCUS35690</name>
</gene>
<accession>A0ABP0PCI9</accession>
<reference evidence="1 2" key="1">
    <citation type="submission" date="2024-02" db="EMBL/GenBank/DDBJ databases">
        <authorList>
            <person name="Chen Y."/>
            <person name="Shah S."/>
            <person name="Dougan E. K."/>
            <person name="Thang M."/>
            <person name="Chan C."/>
        </authorList>
    </citation>
    <scope>NUCLEOTIDE SEQUENCE [LARGE SCALE GENOMIC DNA]</scope>
</reference>
<name>A0ABP0PCI9_9DINO</name>
<evidence type="ECO:0000313" key="2">
    <source>
        <dbReference type="Proteomes" id="UP001642464"/>
    </source>
</evidence>
<evidence type="ECO:0000313" key="1">
    <source>
        <dbReference type="EMBL" id="CAK9072639.1"/>
    </source>
</evidence>